<organism evidence="1 2">
    <name type="scientific">Auriscalpium vulgare</name>
    <dbReference type="NCBI Taxonomy" id="40419"/>
    <lineage>
        <taxon>Eukaryota</taxon>
        <taxon>Fungi</taxon>
        <taxon>Dikarya</taxon>
        <taxon>Basidiomycota</taxon>
        <taxon>Agaricomycotina</taxon>
        <taxon>Agaricomycetes</taxon>
        <taxon>Russulales</taxon>
        <taxon>Auriscalpiaceae</taxon>
        <taxon>Auriscalpium</taxon>
    </lineage>
</organism>
<accession>A0ACB8RVI9</accession>
<proteinExistence type="predicted"/>
<protein>
    <submittedName>
        <fullName evidence="1">Uncharacterized protein</fullName>
    </submittedName>
</protein>
<evidence type="ECO:0000313" key="1">
    <source>
        <dbReference type="EMBL" id="KAI0048116.1"/>
    </source>
</evidence>
<dbReference type="Proteomes" id="UP000814033">
    <property type="component" value="Unassembled WGS sequence"/>
</dbReference>
<reference evidence="1" key="2">
    <citation type="journal article" date="2022" name="New Phytol.">
        <title>Evolutionary transition to the ectomycorrhizal habit in the genomes of a hyperdiverse lineage of mushroom-forming fungi.</title>
        <authorList>
            <person name="Looney B."/>
            <person name="Miyauchi S."/>
            <person name="Morin E."/>
            <person name="Drula E."/>
            <person name="Courty P.E."/>
            <person name="Kohler A."/>
            <person name="Kuo A."/>
            <person name="LaButti K."/>
            <person name="Pangilinan J."/>
            <person name="Lipzen A."/>
            <person name="Riley R."/>
            <person name="Andreopoulos W."/>
            <person name="He G."/>
            <person name="Johnson J."/>
            <person name="Nolan M."/>
            <person name="Tritt A."/>
            <person name="Barry K.W."/>
            <person name="Grigoriev I.V."/>
            <person name="Nagy L.G."/>
            <person name="Hibbett D."/>
            <person name="Henrissat B."/>
            <person name="Matheny P.B."/>
            <person name="Labbe J."/>
            <person name="Martin F.M."/>
        </authorList>
    </citation>
    <scope>NUCLEOTIDE SEQUENCE</scope>
    <source>
        <strain evidence="1">FP105234-sp</strain>
    </source>
</reference>
<keyword evidence="2" id="KW-1185">Reference proteome</keyword>
<comment type="caution">
    <text evidence="1">The sequence shown here is derived from an EMBL/GenBank/DDBJ whole genome shotgun (WGS) entry which is preliminary data.</text>
</comment>
<gene>
    <name evidence="1" type="ORF">FA95DRAFT_1491478</name>
</gene>
<reference evidence="1" key="1">
    <citation type="submission" date="2021-02" db="EMBL/GenBank/DDBJ databases">
        <authorList>
            <consortium name="DOE Joint Genome Institute"/>
            <person name="Ahrendt S."/>
            <person name="Looney B.P."/>
            <person name="Miyauchi S."/>
            <person name="Morin E."/>
            <person name="Drula E."/>
            <person name="Courty P.E."/>
            <person name="Chicoki N."/>
            <person name="Fauchery L."/>
            <person name="Kohler A."/>
            <person name="Kuo A."/>
            <person name="Labutti K."/>
            <person name="Pangilinan J."/>
            <person name="Lipzen A."/>
            <person name="Riley R."/>
            <person name="Andreopoulos W."/>
            <person name="He G."/>
            <person name="Johnson J."/>
            <person name="Barry K.W."/>
            <person name="Grigoriev I.V."/>
            <person name="Nagy L."/>
            <person name="Hibbett D."/>
            <person name="Henrissat B."/>
            <person name="Matheny P.B."/>
            <person name="Labbe J."/>
            <person name="Martin F."/>
        </authorList>
    </citation>
    <scope>NUCLEOTIDE SEQUENCE</scope>
    <source>
        <strain evidence="1">FP105234-sp</strain>
    </source>
</reference>
<name>A0ACB8RVI9_9AGAM</name>
<evidence type="ECO:0000313" key="2">
    <source>
        <dbReference type="Proteomes" id="UP000814033"/>
    </source>
</evidence>
<dbReference type="EMBL" id="MU275892">
    <property type="protein sequence ID" value="KAI0048116.1"/>
    <property type="molecule type" value="Genomic_DNA"/>
</dbReference>
<sequence length="319" mass="35221">MSLESTATIKTKLATSLGPKANQYWSLLQQFLAANIPRAEFDEQIRECVDNSQLVQLHNALIISIFDPSAHRAALTPPPDAPKGPPRKKRRLLPYQGPDPDEPVTLRSTRLKQWTMGIGRRERERVRNFRPAALSERKLQPRLDQDEISRERGVQLLPERGDPPGSRPAIQLASSARGFTLQHIADRINLICAQHNLGAPTKSVSSLLSLAFEAKLKQLIAQALALTTASHAVNSIRPSTPHSTGPLLTASAFDTLFTVAPSVLPNRSAAAMRLALGDNEPRDDAVLTDDRREPDNPKWQLLALLRERSAVNQSLHAWG</sequence>